<organism evidence="1">
    <name type="scientific">Anguilla anguilla</name>
    <name type="common">European freshwater eel</name>
    <name type="synonym">Muraena anguilla</name>
    <dbReference type="NCBI Taxonomy" id="7936"/>
    <lineage>
        <taxon>Eukaryota</taxon>
        <taxon>Metazoa</taxon>
        <taxon>Chordata</taxon>
        <taxon>Craniata</taxon>
        <taxon>Vertebrata</taxon>
        <taxon>Euteleostomi</taxon>
        <taxon>Actinopterygii</taxon>
        <taxon>Neopterygii</taxon>
        <taxon>Teleostei</taxon>
        <taxon>Anguilliformes</taxon>
        <taxon>Anguillidae</taxon>
        <taxon>Anguilla</taxon>
    </lineage>
</organism>
<dbReference type="AlphaFoldDB" id="A0A0E9RK59"/>
<name>A0A0E9RK59_ANGAN</name>
<evidence type="ECO:0000313" key="1">
    <source>
        <dbReference type="EMBL" id="JAH29479.1"/>
    </source>
</evidence>
<accession>A0A0E9RK59</accession>
<reference evidence="1" key="2">
    <citation type="journal article" date="2015" name="Fish Shellfish Immunol.">
        <title>Early steps in the European eel (Anguilla anguilla)-Vibrio vulnificus interaction in the gills: Role of the RtxA13 toxin.</title>
        <authorList>
            <person name="Callol A."/>
            <person name="Pajuelo D."/>
            <person name="Ebbesson L."/>
            <person name="Teles M."/>
            <person name="MacKenzie S."/>
            <person name="Amaro C."/>
        </authorList>
    </citation>
    <scope>NUCLEOTIDE SEQUENCE</scope>
</reference>
<proteinExistence type="predicted"/>
<protein>
    <submittedName>
        <fullName evidence="1">Uncharacterized protein</fullName>
    </submittedName>
</protein>
<sequence length="34" mass="3908">MTKIHIGFTLISNSNEYQSNFELTSYTKRINLGS</sequence>
<dbReference type="EMBL" id="GBXM01079098">
    <property type="protein sequence ID" value="JAH29479.1"/>
    <property type="molecule type" value="Transcribed_RNA"/>
</dbReference>
<reference evidence="1" key="1">
    <citation type="submission" date="2014-11" db="EMBL/GenBank/DDBJ databases">
        <authorList>
            <person name="Amaro Gonzalez C."/>
        </authorList>
    </citation>
    <scope>NUCLEOTIDE SEQUENCE</scope>
</reference>